<keyword evidence="4 6" id="KW-0378">Hydrolase</keyword>
<comment type="function">
    <text evidence="6">RNaseP catalyzes the removal of the 5'-leader sequence from pre-tRNA to produce the mature 5'-terminus. It can also cleave other RNA substrates such as 4.5S RNA. The protein component plays an auxiliary but essential role in vivo by binding to the 5'-leader sequence and broadening the substrate specificity of the ribozyme.</text>
</comment>
<reference evidence="8 9" key="1">
    <citation type="submission" date="2017-10" db="EMBL/GenBank/DDBJ databases">
        <title>Novel microbial diversity and functional potential in the marine mammal oral microbiome.</title>
        <authorList>
            <person name="Dudek N.K."/>
            <person name="Sun C.L."/>
            <person name="Burstein D."/>
            <person name="Kantor R.S."/>
            <person name="Aliaga Goltsman D.S."/>
            <person name="Bik E.M."/>
            <person name="Thomas B.C."/>
            <person name="Banfield J.F."/>
            <person name="Relman D.A."/>
        </authorList>
    </citation>
    <scope>NUCLEOTIDE SEQUENCE [LARGE SCALE GENOMIC DNA]</scope>
    <source>
        <strain evidence="8">DOLJORAL78_47_16</strain>
    </source>
</reference>
<dbReference type="GO" id="GO:0000049">
    <property type="term" value="F:tRNA binding"/>
    <property type="evidence" value="ECO:0007669"/>
    <property type="project" value="UniProtKB-UniRule"/>
</dbReference>
<evidence type="ECO:0000256" key="7">
    <source>
        <dbReference type="NCBIfam" id="TIGR00188"/>
    </source>
</evidence>
<dbReference type="GO" id="GO:0004526">
    <property type="term" value="F:ribonuclease P activity"/>
    <property type="evidence" value="ECO:0007669"/>
    <property type="project" value="UniProtKB-UniRule"/>
</dbReference>
<dbReference type="PANTHER" id="PTHR33992">
    <property type="entry name" value="RIBONUCLEASE P PROTEIN COMPONENT"/>
    <property type="match status" value="1"/>
</dbReference>
<sequence>MMNALFGKHERIRRKNDFQRVFQNGKKSSSSSCIVYSAVSPTQRCCRLGIVASRKVGNAVTRNRCKRIVREIFRTRKDIFPQGSDTVVVVRRNMASKCYNDVLEELCRIFR</sequence>
<gene>
    <name evidence="6 8" type="primary">rnpA</name>
    <name evidence="8" type="ORF">CSA56_16200</name>
</gene>
<evidence type="ECO:0000256" key="4">
    <source>
        <dbReference type="ARBA" id="ARBA00022801"/>
    </source>
</evidence>
<evidence type="ECO:0000256" key="6">
    <source>
        <dbReference type="HAMAP-Rule" id="MF_00227"/>
    </source>
</evidence>
<dbReference type="AlphaFoldDB" id="A0A2G6K907"/>
<comment type="subunit">
    <text evidence="6">Consists of a catalytic RNA component (M1 or rnpB) and a protein subunit.</text>
</comment>
<proteinExistence type="inferred from homology"/>
<comment type="catalytic activity">
    <reaction evidence="6">
        <text>Endonucleolytic cleavage of RNA, removing 5'-extranucleotides from tRNA precursor.</text>
        <dbReference type="EC" id="3.1.26.5"/>
    </reaction>
</comment>
<name>A0A2G6K907_9BACT</name>
<evidence type="ECO:0000256" key="1">
    <source>
        <dbReference type="ARBA" id="ARBA00022694"/>
    </source>
</evidence>
<dbReference type="GO" id="GO:0042781">
    <property type="term" value="F:3'-tRNA processing endoribonuclease activity"/>
    <property type="evidence" value="ECO:0007669"/>
    <property type="project" value="TreeGrafter"/>
</dbReference>
<evidence type="ECO:0000256" key="5">
    <source>
        <dbReference type="ARBA" id="ARBA00022884"/>
    </source>
</evidence>
<keyword evidence="3 6" id="KW-0255">Endonuclease</keyword>
<accession>A0A2G6K907</accession>
<dbReference type="EC" id="3.1.26.5" evidence="6 7"/>
<dbReference type="PANTHER" id="PTHR33992:SF1">
    <property type="entry name" value="RIBONUCLEASE P PROTEIN COMPONENT"/>
    <property type="match status" value="1"/>
</dbReference>
<protein>
    <recommendedName>
        <fullName evidence="6 7">Ribonuclease P protein component</fullName>
        <shortName evidence="6">RNase P protein</shortName>
        <shortName evidence="6">RNaseP protein</shortName>
        <ecNumber evidence="6 7">3.1.26.5</ecNumber>
    </recommendedName>
    <alternativeName>
        <fullName evidence="6">Protein C5</fullName>
    </alternativeName>
</protein>
<evidence type="ECO:0000256" key="2">
    <source>
        <dbReference type="ARBA" id="ARBA00022722"/>
    </source>
</evidence>
<comment type="similarity">
    <text evidence="6">Belongs to the RnpA family.</text>
</comment>
<dbReference type="InterPro" id="IPR020568">
    <property type="entry name" value="Ribosomal_Su5_D2-typ_SF"/>
</dbReference>
<keyword evidence="2 6" id="KW-0540">Nuclease</keyword>
<dbReference type="InterPro" id="IPR000100">
    <property type="entry name" value="RNase_P"/>
</dbReference>
<comment type="caution">
    <text evidence="8">The sequence shown here is derived from an EMBL/GenBank/DDBJ whole genome shotgun (WGS) entry which is preliminary data.</text>
</comment>
<dbReference type="HAMAP" id="MF_00227">
    <property type="entry name" value="RNase_P"/>
    <property type="match status" value="1"/>
</dbReference>
<dbReference type="NCBIfam" id="TIGR00188">
    <property type="entry name" value="rnpA"/>
    <property type="match status" value="1"/>
</dbReference>
<dbReference type="GO" id="GO:0030677">
    <property type="term" value="C:ribonuclease P complex"/>
    <property type="evidence" value="ECO:0007669"/>
    <property type="project" value="TreeGrafter"/>
</dbReference>
<evidence type="ECO:0000256" key="3">
    <source>
        <dbReference type="ARBA" id="ARBA00022759"/>
    </source>
</evidence>
<keyword evidence="5 6" id="KW-0694">RNA-binding</keyword>
<organism evidence="8 9">
    <name type="scientific">candidate division KSB3 bacterium</name>
    <dbReference type="NCBI Taxonomy" id="2044937"/>
    <lineage>
        <taxon>Bacteria</taxon>
        <taxon>candidate division KSB3</taxon>
    </lineage>
</organism>
<dbReference type="GO" id="GO:0001682">
    <property type="term" value="P:tRNA 5'-leader removal"/>
    <property type="evidence" value="ECO:0007669"/>
    <property type="project" value="UniProtKB-UniRule"/>
</dbReference>
<dbReference type="EMBL" id="PDSK01000117">
    <property type="protein sequence ID" value="PIE32151.1"/>
    <property type="molecule type" value="Genomic_DNA"/>
</dbReference>
<dbReference type="Gene3D" id="3.30.230.10">
    <property type="match status" value="1"/>
</dbReference>
<dbReference type="Proteomes" id="UP000230821">
    <property type="component" value="Unassembled WGS sequence"/>
</dbReference>
<dbReference type="InterPro" id="IPR014721">
    <property type="entry name" value="Ribsml_uS5_D2-typ_fold_subgr"/>
</dbReference>
<evidence type="ECO:0000313" key="9">
    <source>
        <dbReference type="Proteomes" id="UP000230821"/>
    </source>
</evidence>
<evidence type="ECO:0000313" key="8">
    <source>
        <dbReference type="EMBL" id="PIE32151.1"/>
    </source>
</evidence>
<keyword evidence="1 6" id="KW-0819">tRNA processing</keyword>
<dbReference type="Pfam" id="PF00825">
    <property type="entry name" value="Ribonuclease_P"/>
    <property type="match status" value="1"/>
</dbReference>
<dbReference type="SUPFAM" id="SSF54211">
    <property type="entry name" value="Ribosomal protein S5 domain 2-like"/>
    <property type="match status" value="1"/>
</dbReference>